<gene>
    <name evidence="2" type="ORF">TDUB1175_LOCUS12232</name>
</gene>
<reference evidence="2" key="1">
    <citation type="submission" date="2021-01" db="EMBL/GenBank/DDBJ databases">
        <authorList>
            <person name="Corre E."/>
            <person name="Pelletier E."/>
            <person name="Niang G."/>
            <person name="Scheremetjew M."/>
            <person name="Finn R."/>
            <person name="Kale V."/>
            <person name="Holt S."/>
            <person name="Cochrane G."/>
            <person name="Meng A."/>
            <person name="Brown T."/>
            <person name="Cohen L."/>
        </authorList>
    </citation>
    <scope>NUCLEOTIDE SEQUENCE</scope>
    <source>
        <strain evidence="2">CCMP147</strain>
    </source>
</reference>
<evidence type="ECO:0000313" key="2">
    <source>
        <dbReference type="EMBL" id="CAD8313443.1"/>
    </source>
</evidence>
<proteinExistence type="predicted"/>
<dbReference type="EMBL" id="HBED01024703">
    <property type="protein sequence ID" value="CAD8313443.1"/>
    <property type="molecule type" value="Transcribed_RNA"/>
</dbReference>
<keyword evidence="1" id="KW-0175">Coiled coil</keyword>
<accession>A0A7R9Z9N0</accession>
<organism evidence="2">
    <name type="scientific">Pseudictyota dubia</name>
    <dbReference type="NCBI Taxonomy" id="2749911"/>
    <lineage>
        <taxon>Eukaryota</taxon>
        <taxon>Sar</taxon>
        <taxon>Stramenopiles</taxon>
        <taxon>Ochrophyta</taxon>
        <taxon>Bacillariophyta</taxon>
        <taxon>Mediophyceae</taxon>
        <taxon>Biddulphiophycidae</taxon>
        <taxon>Eupodiscales</taxon>
        <taxon>Odontellaceae</taxon>
        <taxon>Pseudictyota</taxon>
    </lineage>
</organism>
<name>A0A7R9Z9N0_9STRA</name>
<dbReference type="AlphaFoldDB" id="A0A7R9Z9N0"/>
<feature type="coiled-coil region" evidence="1">
    <location>
        <begin position="101"/>
        <end position="160"/>
    </location>
</feature>
<protein>
    <submittedName>
        <fullName evidence="2">Uncharacterized protein</fullName>
    </submittedName>
</protein>
<evidence type="ECO:0000256" key="1">
    <source>
        <dbReference type="SAM" id="Coils"/>
    </source>
</evidence>
<sequence>MVDAGIEVPTPDEVIEMSKDKKALAVGLKQAGNLVGAKAALVESKRLQSHADRLKELLDEIAKGGDDDEAGLEDLEKLLSPSEVTKKETEPKTPAVPVKSADELKQDVLKLRSENRIKEATAIFKLYKQALMREAEAEELEKRKKLASSIREEIQAAKEQERMFLFYERFIDSKAGALQLTKWKEYAGKCEEALEMLNTKGSDSVDLTRSDLDSNMLKINNDNVDFVGSASDTTDERLEIGIISLLDVQQNKTYKKLVKEAKKASSNDSIDLQLSIRVDVAIQLPPNELNTEENINLSFVPIRSPPSNSDTLNFDFGPSQYVPLPRGKPTYAKMIQRRLGRKRVQILVYHAPVLEEKRSSWLKGWSSKAPEEEKEPVLLGRVVLELKDFLTKNAIAGDFNLADSGRKALGGFLRLGLQVGAPFDADAATKSTGDSNMAVEIKPFSPLSLAAGVC</sequence>